<proteinExistence type="predicted"/>
<keyword evidence="1" id="KW-0560">Oxidoreductase</keyword>
<dbReference type="OrthoDB" id="272271at2759"/>
<sequence length="412" mass="44678">MSVPSLSARSSLESLNAGSSVESLRCSSPALSDISVPDTLPPAVSGPMVWEGSELKDYVVHFTPSEIEAIEAAVLSFRLSGSPIECLDRSNFPLPPFLASKLAAVSKEAHRGCGIVVLRGLGASGVHVQNDGNDQVARFNDKEATIAFAGISAHVCPLRATDSYANQTLSHVWDATQVKAPAGAEGIGLAGSKVNVAMDFHSDRFSGDVLALHVRNDGGSGCGGEQYVASFWRIYNALLETEPEVLETMASADWPFELKQKDSAPYLELGPTLFFSKGKPMVQLVKAPLLGTPHIPREPNMPALTDKQMHALEAVESLARQFSTKLDRQQGDIQFINNLSIMHARAAYHGTNSKPSTRHLLRMFLRDPENAWEKPASWLHKFDDPFTPGRPQNIPIRDTDPHRGISGRDSHG</sequence>
<evidence type="ECO:0000313" key="4">
    <source>
        <dbReference type="EMBL" id="KAF2272940.1"/>
    </source>
</evidence>
<keyword evidence="5" id="KW-1185">Reference proteome</keyword>
<evidence type="ECO:0000313" key="5">
    <source>
        <dbReference type="Proteomes" id="UP000800097"/>
    </source>
</evidence>
<dbReference type="EMBL" id="ML986515">
    <property type="protein sequence ID" value="KAF2272940.1"/>
    <property type="molecule type" value="Genomic_DNA"/>
</dbReference>
<dbReference type="GeneID" id="54554919"/>
<dbReference type="PANTHER" id="PTHR10696:SF54">
    <property type="entry name" value="FAMILY OXIDOREDUCTASE, PUTATIVE (AFU_ORTHOLOGUE AFUA_4G13850)-RELATED"/>
    <property type="match status" value="1"/>
</dbReference>
<dbReference type="Proteomes" id="UP000800097">
    <property type="component" value="Unassembled WGS sequence"/>
</dbReference>
<protein>
    <submittedName>
        <fullName evidence="4">Clavaminate synthase-like protein</fullName>
    </submittedName>
</protein>
<evidence type="ECO:0000259" key="3">
    <source>
        <dbReference type="Pfam" id="PF02668"/>
    </source>
</evidence>
<evidence type="ECO:0000256" key="2">
    <source>
        <dbReference type="SAM" id="MobiDB-lite"/>
    </source>
</evidence>
<dbReference type="GO" id="GO:0016491">
    <property type="term" value="F:oxidoreductase activity"/>
    <property type="evidence" value="ECO:0007669"/>
    <property type="project" value="UniProtKB-KW"/>
</dbReference>
<dbReference type="RefSeq" id="XP_033650479.1">
    <property type="nucleotide sequence ID" value="XM_033801744.1"/>
</dbReference>
<organism evidence="4 5">
    <name type="scientific">Westerdykella ornata</name>
    <dbReference type="NCBI Taxonomy" id="318751"/>
    <lineage>
        <taxon>Eukaryota</taxon>
        <taxon>Fungi</taxon>
        <taxon>Dikarya</taxon>
        <taxon>Ascomycota</taxon>
        <taxon>Pezizomycotina</taxon>
        <taxon>Dothideomycetes</taxon>
        <taxon>Pleosporomycetidae</taxon>
        <taxon>Pleosporales</taxon>
        <taxon>Sporormiaceae</taxon>
        <taxon>Westerdykella</taxon>
    </lineage>
</organism>
<dbReference type="InterPro" id="IPR003819">
    <property type="entry name" value="TauD/TfdA-like"/>
</dbReference>
<evidence type="ECO:0000256" key="1">
    <source>
        <dbReference type="ARBA" id="ARBA00023002"/>
    </source>
</evidence>
<dbReference type="InterPro" id="IPR042098">
    <property type="entry name" value="TauD-like_sf"/>
</dbReference>
<dbReference type="Pfam" id="PF02668">
    <property type="entry name" value="TauD"/>
    <property type="match status" value="1"/>
</dbReference>
<accession>A0A6A6J8Q1</accession>
<dbReference type="PANTHER" id="PTHR10696">
    <property type="entry name" value="GAMMA-BUTYROBETAINE HYDROXYLASE-RELATED"/>
    <property type="match status" value="1"/>
</dbReference>
<gene>
    <name evidence="4" type="ORF">EI97DRAFT_470039</name>
</gene>
<reference evidence="4" key="1">
    <citation type="journal article" date="2020" name="Stud. Mycol.">
        <title>101 Dothideomycetes genomes: a test case for predicting lifestyles and emergence of pathogens.</title>
        <authorList>
            <person name="Haridas S."/>
            <person name="Albert R."/>
            <person name="Binder M."/>
            <person name="Bloem J."/>
            <person name="Labutti K."/>
            <person name="Salamov A."/>
            <person name="Andreopoulos B."/>
            <person name="Baker S."/>
            <person name="Barry K."/>
            <person name="Bills G."/>
            <person name="Bluhm B."/>
            <person name="Cannon C."/>
            <person name="Castanera R."/>
            <person name="Culley D."/>
            <person name="Daum C."/>
            <person name="Ezra D."/>
            <person name="Gonzalez J."/>
            <person name="Henrissat B."/>
            <person name="Kuo A."/>
            <person name="Liang C."/>
            <person name="Lipzen A."/>
            <person name="Lutzoni F."/>
            <person name="Magnuson J."/>
            <person name="Mondo S."/>
            <person name="Nolan M."/>
            <person name="Ohm R."/>
            <person name="Pangilinan J."/>
            <person name="Park H.-J."/>
            <person name="Ramirez L."/>
            <person name="Alfaro M."/>
            <person name="Sun H."/>
            <person name="Tritt A."/>
            <person name="Yoshinaga Y."/>
            <person name="Zwiers L.-H."/>
            <person name="Turgeon B."/>
            <person name="Goodwin S."/>
            <person name="Spatafora J."/>
            <person name="Crous P."/>
            <person name="Grigoriev I."/>
        </authorList>
    </citation>
    <scope>NUCLEOTIDE SEQUENCE</scope>
    <source>
        <strain evidence="4">CBS 379.55</strain>
    </source>
</reference>
<feature type="region of interest" description="Disordered" evidence="2">
    <location>
        <begin position="383"/>
        <end position="412"/>
    </location>
</feature>
<dbReference type="AlphaFoldDB" id="A0A6A6J8Q1"/>
<feature type="domain" description="TauD/TfdA-like" evidence="3">
    <location>
        <begin position="90"/>
        <end position="363"/>
    </location>
</feature>
<feature type="compositionally biased region" description="Basic and acidic residues" evidence="2">
    <location>
        <begin position="397"/>
        <end position="412"/>
    </location>
</feature>
<name>A0A6A6J8Q1_WESOR</name>
<dbReference type="SUPFAM" id="SSF51197">
    <property type="entry name" value="Clavaminate synthase-like"/>
    <property type="match status" value="1"/>
</dbReference>
<dbReference type="Gene3D" id="3.60.130.10">
    <property type="entry name" value="Clavaminate synthase-like"/>
    <property type="match status" value="1"/>
</dbReference>
<dbReference type="InterPro" id="IPR050411">
    <property type="entry name" value="AlphaKG_dependent_hydroxylases"/>
</dbReference>